<evidence type="ECO:0000313" key="1">
    <source>
        <dbReference type="EMBL" id="QQV75907.1"/>
    </source>
</evidence>
<evidence type="ECO:0000313" key="2">
    <source>
        <dbReference type="Proteomes" id="UP000595894"/>
    </source>
</evidence>
<dbReference type="AlphaFoldDB" id="A0A974NS74"/>
<accession>A0A974NS74</accession>
<proteinExistence type="predicted"/>
<gene>
    <name evidence="1" type="ORF">H5J25_09825</name>
</gene>
<keyword evidence="2" id="KW-1185">Reference proteome</keyword>
<dbReference type="EMBL" id="CP061035">
    <property type="protein sequence ID" value="QQV75907.1"/>
    <property type="molecule type" value="Genomic_DNA"/>
</dbReference>
<reference evidence="2" key="1">
    <citation type="submission" date="2020-09" db="EMBL/GenBank/DDBJ databases">
        <title>Sphingomonas sp., a new species isolated from pork steak.</title>
        <authorList>
            <person name="Heidler von Heilborn D."/>
        </authorList>
    </citation>
    <scope>NUCLEOTIDE SEQUENCE [LARGE SCALE GENOMIC DNA]</scope>
</reference>
<sequence length="94" mass="10031">MIGIMTVLVLLQVWPSVFGQRSASDISVPLAHAAAGNAVDQVRGTASAWETSNPPACFAEYRRTLNACAKGDKACETKTVNAFDLCEATGFWPQ</sequence>
<name>A0A974NS74_9SPHN</name>
<protein>
    <submittedName>
        <fullName evidence="1">Uncharacterized protein</fullName>
    </submittedName>
</protein>
<dbReference type="Proteomes" id="UP000595894">
    <property type="component" value="Chromosome"/>
</dbReference>
<dbReference type="KEGG" id="sari:H5J25_09825"/>
<organism evidence="1 2">
    <name type="scientific">Sphingomonas aliaeris</name>
    <dbReference type="NCBI Taxonomy" id="2759526"/>
    <lineage>
        <taxon>Bacteria</taxon>
        <taxon>Pseudomonadati</taxon>
        <taxon>Pseudomonadota</taxon>
        <taxon>Alphaproteobacteria</taxon>
        <taxon>Sphingomonadales</taxon>
        <taxon>Sphingomonadaceae</taxon>
        <taxon>Sphingomonas</taxon>
    </lineage>
</organism>
<dbReference type="RefSeq" id="WP_202090553.1">
    <property type="nucleotide sequence ID" value="NZ_CP061035.1"/>
</dbReference>